<keyword evidence="1 2" id="KW-0812">Transmembrane</keyword>
<dbReference type="PANTHER" id="PTHR16214:SF3">
    <property type="entry name" value="TRANSMEMBRANE PROTEIN 260"/>
    <property type="match status" value="1"/>
</dbReference>
<evidence type="ECO:0000256" key="1">
    <source>
        <dbReference type="SAM" id="Phobius"/>
    </source>
</evidence>
<feature type="transmembrane region" description="Helical" evidence="1">
    <location>
        <begin position="165"/>
        <end position="182"/>
    </location>
</feature>
<feature type="transmembrane region" description="Helical" evidence="1">
    <location>
        <begin position="313"/>
        <end position="331"/>
    </location>
</feature>
<dbReference type="InterPro" id="IPR021280">
    <property type="entry name" value="TMEM260-like"/>
</dbReference>
<gene>
    <name evidence="2" type="ORF">TSPGSL018_27998</name>
</gene>
<keyword evidence="1" id="KW-0472">Membrane</keyword>
<dbReference type="EMBL" id="GBEZ01012112">
    <property type="protein sequence ID" value="JAC73748.1"/>
    <property type="molecule type" value="Transcribed_RNA"/>
</dbReference>
<name>A0A061RP57_9CHLO</name>
<protein>
    <submittedName>
        <fullName evidence="2">Transmembrane protein</fullName>
    </submittedName>
</protein>
<organism evidence="2">
    <name type="scientific">Tetraselmis sp. GSL018</name>
    <dbReference type="NCBI Taxonomy" id="582737"/>
    <lineage>
        <taxon>Eukaryota</taxon>
        <taxon>Viridiplantae</taxon>
        <taxon>Chlorophyta</taxon>
        <taxon>core chlorophytes</taxon>
        <taxon>Chlorodendrophyceae</taxon>
        <taxon>Chlorodendrales</taxon>
        <taxon>Chlorodendraceae</taxon>
        <taxon>Tetraselmis</taxon>
    </lineage>
</organism>
<feature type="transmembrane region" description="Helical" evidence="1">
    <location>
        <begin position="235"/>
        <end position="254"/>
    </location>
</feature>
<feature type="transmembrane region" description="Helical" evidence="1">
    <location>
        <begin position="343"/>
        <end position="365"/>
    </location>
</feature>
<feature type="transmembrane region" description="Helical" evidence="1">
    <location>
        <begin position="141"/>
        <end position="158"/>
    </location>
</feature>
<dbReference type="PANTHER" id="PTHR16214">
    <property type="entry name" value="TRANSMEMBRANE PROTEIN 260"/>
    <property type="match status" value="1"/>
</dbReference>
<feature type="transmembrane region" description="Helical" evidence="1">
    <location>
        <begin position="194"/>
        <end position="223"/>
    </location>
</feature>
<accession>A0A061RP57</accession>
<evidence type="ECO:0000313" key="2">
    <source>
        <dbReference type="EMBL" id="JAC73748.1"/>
    </source>
</evidence>
<sequence length="583" mass="62952">MHQKRKLSKKSVVRELKLETRLPSSSGTNQITSSGIVNSQHKFQLVILSTGIGLLSFWVYLRTLYPSVAGGDSTEFAFAACQFSVPHPPGYPTFLMLSHAFVRLLPWWGSAAARANAAAAACGSGAAALVSLAAWEATGHAPAALAAAGVFAFGRLVWSYAIQSEVFALNNLFAAALLYLAAKYDRSPSDRTAYLGAFVCGLALTNQHTIIFYIAPIALFVLARGGRALLTPPKVAALSLLGIAGLLPYAVIAWRSSFGLPGSWGDLTTVQGFLTHILRREYGTFRLFAGAERGDHRFWLGLRLYATNLVREMHPLGAALLLFGIVAAFVGSKARAGADGRRGLFPGARLCVGCWALYTVVFHYIGNLPIEQELYLGVHERFWMQAHVAAHVLMGVGASAAGRGLDALFPAAGAAAGRPPWLSPSAVVAVAAVAAQIGRNYRAVDESGNFHVLRFGRELLRPLPANARLLVKGDLITNTARYLQVCEGYRDDVQMADMSMMTYPWFKKVQAKNLPGFVWPNAFYHPFQPEGYSMRQFLEANMKAGDVFMAGGWYPNDPTPLAAFGHLPWGLASKVVRACGGPF</sequence>
<keyword evidence="1" id="KW-1133">Transmembrane helix</keyword>
<dbReference type="AlphaFoldDB" id="A0A061RP57"/>
<proteinExistence type="predicted"/>
<dbReference type="Pfam" id="PF11028">
    <property type="entry name" value="TMEM260-like"/>
    <property type="match status" value="1"/>
</dbReference>
<reference evidence="2" key="1">
    <citation type="submission" date="2014-05" db="EMBL/GenBank/DDBJ databases">
        <title>The transcriptome of the halophilic microalga Tetraselmis sp. GSL018 isolated from the Great Salt Lake, Utah.</title>
        <authorList>
            <person name="Jinkerson R.E."/>
            <person name="D'Adamo S."/>
            <person name="Posewitz M.C."/>
        </authorList>
    </citation>
    <scope>NUCLEOTIDE SEQUENCE</scope>
    <source>
        <strain evidence="2">GSL018</strain>
    </source>
</reference>
<dbReference type="InterPro" id="IPR052724">
    <property type="entry name" value="GT117_domain-containing"/>
</dbReference>
<feature type="transmembrane region" description="Helical" evidence="1">
    <location>
        <begin position="43"/>
        <end position="61"/>
    </location>
</feature>